<sequence length="68" mass="7876">MFNLFRQKHDPTIVCALLDGATPPSFLTTVAWEYEGKADEIRSEQLEFDKPSLDAVLRQNGFYLFTRH</sequence>
<dbReference type="EMBL" id="LAZR01000356">
    <property type="protein sequence ID" value="KKN72714.1"/>
    <property type="molecule type" value="Genomic_DNA"/>
</dbReference>
<gene>
    <name evidence="1" type="ORF">LCGC14_0407660</name>
</gene>
<organism evidence="1">
    <name type="scientific">marine sediment metagenome</name>
    <dbReference type="NCBI Taxonomy" id="412755"/>
    <lineage>
        <taxon>unclassified sequences</taxon>
        <taxon>metagenomes</taxon>
        <taxon>ecological metagenomes</taxon>
    </lineage>
</organism>
<proteinExistence type="predicted"/>
<reference evidence="1" key="1">
    <citation type="journal article" date="2015" name="Nature">
        <title>Complex archaea that bridge the gap between prokaryotes and eukaryotes.</title>
        <authorList>
            <person name="Spang A."/>
            <person name="Saw J.H."/>
            <person name="Jorgensen S.L."/>
            <person name="Zaremba-Niedzwiedzka K."/>
            <person name="Martijn J."/>
            <person name="Lind A.E."/>
            <person name="van Eijk R."/>
            <person name="Schleper C."/>
            <person name="Guy L."/>
            <person name="Ettema T.J."/>
        </authorList>
    </citation>
    <scope>NUCLEOTIDE SEQUENCE</scope>
</reference>
<dbReference type="AlphaFoldDB" id="A0A0F9T0D6"/>
<name>A0A0F9T0D6_9ZZZZ</name>
<accession>A0A0F9T0D6</accession>
<comment type="caution">
    <text evidence="1">The sequence shown here is derived from an EMBL/GenBank/DDBJ whole genome shotgun (WGS) entry which is preliminary data.</text>
</comment>
<evidence type="ECO:0008006" key="2">
    <source>
        <dbReference type="Google" id="ProtNLM"/>
    </source>
</evidence>
<evidence type="ECO:0000313" key="1">
    <source>
        <dbReference type="EMBL" id="KKN72714.1"/>
    </source>
</evidence>
<protein>
    <recommendedName>
        <fullName evidence="2">YcgL domain-containing protein</fullName>
    </recommendedName>
</protein>